<dbReference type="EMBL" id="CTEC01000002">
    <property type="protein sequence ID" value="CQD18947.1"/>
    <property type="molecule type" value="Genomic_DNA"/>
</dbReference>
<organism evidence="1 2">
    <name type="scientific">Mycobacterium europaeum</name>
    <dbReference type="NCBI Taxonomy" id="761804"/>
    <lineage>
        <taxon>Bacteria</taxon>
        <taxon>Bacillati</taxon>
        <taxon>Actinomycetota</taxon>
        <taxon>Actinomycetes</taxon>
        <taxon>Mycobacteriales</taxon>
        <taxon>Mycobacteriaceae</taxon>
        <taxon>Mycobacterium</taxon>
        <taxon>Mycobacterium simiae complex</taxon>
    </lineage>
</organism>
<proteinExistence type="predicted"/>
<evidence type="ECO:0000313" key="2">
    <source>
        <dbReference type="Proteomes" id="UP000199601"/>
    </source>
</evidence>
<dbReference type="RefSeq" id="WP_090422705.1">
    <property type="nucleotide sequence ID" value="NZ_CTEC01000002.1"/>
</dbReference>
<gene>
    <name evidence="1" type="ORF">BN000_04361</name>
</gene>
<protein>
    <submittedName>
        <fullName evidence="1">Uncharacterized protein</fullName>
    </submittedName>
</protein>
<dbReference type="AlphaFoldDB" id="A0A0U1DNB4"/>
<dbReference type="Proteomes" id="UP000199601">
    <property type="component" value="Unassembled WGS sequence"/>
</dbReference>
<reference evidence="2" key="1">
    <citation type="submission" date="2015-03" db="EMBL/GenBank/DDBJ databases">
        <authorList>
            <person name="Urmite Genomes"/>
        </authorList>
    </citation>
    <scope>NUCLEOTIDE SEQUENCE [LARGE SCALE GENOMIC DNA]</scope>
    <source>
        <strain evidence="2">CSUR P1344</strain>
    </source>
</reference>
<keyword evidence="2" id="KW-1185">Reference proteome</keyword>
<name>A0A0U1DNB4_9MYCO</name>
<sequence length="59" mass="6192">MVNVRDVNNDTVDAVWLVTFTEGRAAAIVRAGTGAAVIALIESPQVCSPKFLTCEQGSV</sequence>
<evidence type="ECO:0000313" key="1">
    <source>
        <dbReference type="EMBL" id="CQD18947.1"/>
    </source>
</evidence>
<accession>A0A0U1DNB4</accession>